<sequence>MPSTTDPSDPEQPDDSERPTCHECGATVDADANFCSTCGTDLNAGRRPEYCRECGDQFAPDDAFCSGCGADRSASETGAARSSTGGSNDELHDPTSTADDPTSTPDGPTSTADESAFRRRVRHHLDAGWEVKRDEGHTVTLVDRDIGSIPIHVLLLPTTGGVGNLLYGYYHHSTLAETRRLSVDDEHYPMPKRDPDEESVLTTAAAYALSAFVLLIGLFIAVVAAQGGSIAMAGVGLVLALAGLLVAPPVDNRLDRRHRITAFGRRKTVDHRVLEPVDPVEEPCVVCDREFHGGVVRRRRDETLVAGVPVRTHEYETNHYCAACAREDLFGTDGPAAPSTDVEASLDEAVGEPVDGAVDETVDGAVDEAGTIGGRDPVSETTTDGE</sequence>
<keyword evidence="8" id="KW-1185">Reference proteome</keyword>
<evidence type="ECO:0000259" key="6">
    <source>
        <dbReference type="Pfam" id="PF26440"/>
    </source>
</evidence>
<feature type="region of interest" description="Disordered" evidence="1">
    <location>
        <begin position="1"/>
        <end position="22"/>
    </location>
</feature>
<dbReference type="RefSeq" id="WP_209482861.1">
    <property type="nucleotide sequence ID" value="NZ_JAGGKQ010000002.1"/>
</dbReference>
<proteinExistence type="predicted"/>
<dbReference type="OrthoDB" id="53394at2157"/>
<feature type="region of interest" description="Disordered" evidence="1">
    <location>
        <begin position="75"/>
        <end position="117"/>
    </location>
</feature>
<dbReference type="InterPro" id="IPR058962">
    <property type="entry name" value="DUF8108_N"/>
</dbReference>
<dbReference type="InterPro" id="IPR025874">
    <property type="entry name" value="DZR"/>
</dbReference>
<feature type="transmembrane region" description="Helical" evidence="2">
    <location>
        <begin position="230"/>
        <end position="250"/>
    </location>
</feature>
<keyword evidence="7" id="KW-0251">Elongation factor</keyword>
<evidence type="ECO:0000313" key="7">
    <source>
        <dbReference type="EMBL" id="MBP1921486.1"/>
    </source>
</evidence>
<dbReference type="Proteomes" id="UP000823588">
    <property type="component" value="Unassembled WGS sequence"/>
</dbReference>
<feature type="region of interest" description="Disordered" evidence="1">
    <location>
        <begin position="366"/>
        <end position="386"/>
    </location>
</feature>
<evidence type="ECO:0000259" key="5">
    <source>
        <dbReference type="Pfam" id="PF26438"/>
    </source>
</evidence>
<feature type="transmembrane region" description="Helical" evidence="2">
    <location>
        <begin position="200"/>
        <end position="224"/>
    </location>
</feature>
<dbReference type="Pfam" id="PF26413">
    <property type="entry name" value="DUF8108"/>
    <property type="match status" value="1"/>
</dbReference>
<evidence type="ECO:0000313" key="8">
    <source>
        <dbReference type="Proteomes" id="UP000823588"/>
    </source>
</evidence>
<name>A0A8T4GBK7_9EURY</name>
<feature type="domain" description="DUF8108" evidence="4">
    <location>
        <begin position="255"/>
        <end position="326"/>
    </location>
</feature>
<dbReference type="Pfam" id="PF12773">
    <property type="entry name" value="DZR"/>
    <property type="match status" value="1"/>
</dbReference>
<protein>
    <submittedName>
        <fullName evidence="7">RNA polymerase subunit RPABC4/transcription elongation factor Spt4</fullName>
    </submittedName>
</protein>
<evidence type="ECO:0000259" key="3">
    <source>
        <dbReference type="Pfam" id="PF12773"/>
    </source>
</evidence>
<reference evidence="7" key="1">
    <citation type="submission" date="2021-03" db="EMBL/GenBank/DDBJ databases">
        <title>Genomic Encyclopedia of Type Strains, Phase IV (KMG-IV): sequencing the most valuable type-strain genomes for metagenomic binning, comparative biology and taxonomic classification.</title>
        <authorList>
            <person name="Goeker M."/>
        </authorList>
    </citation>
    <scope>NUCLEOTIDE SEQUENCE</scope>
    <source>
        <strain evidence="7">DSM 23564</strain>
    </source>
</reference>
<dbReference type="InterPro" id="IPR058421">
    <property type="entry name" value="DUF8108_C"/>
</dbReference>
<keyword evidence="2" id="KW-1133">Transmembrane helix</keyword>
<evidence type="ECO:0000256" key="1">
    <source>
        <dbReference type="SAM" id="MobiDB-lite"/>
    </source>
</evidence>
<evidence type="ECO:0000256" key="2">
    <source>
        <dbReference type="SAM" id="Phobius"/>
    </source>
</evidence>
<keyword evidence="2" id="KW-0472">Membrane</keyword>
<dbReference type="AlphaFoldDB" id="A0A8T4GBK7"/>
<organism evidence="7 8">
    <name type="scientific">Halorubrum alkaliphilum</name>
    <dbReference type="NCBI Taxonomy" id="261290"/>
    <lineage>
        <taxon>Archaea</taxon>
        <taxon>Methanobacteriati</taxon>
        <taxon>Methanobacteriota</taxon>
        <taxon>Stenosarchaea group</taxon>
        <taxon>Halobacteria</taxon>
        <taxon>Halobacteriales</taxon>
        <taxon>Haloferacaceae</taxon>
        <taxon>Halorubrum</taxon>
    </lineage>
</organism>
<feature type="compositionally biased region" description="Low complexity" evidence="1">
    <location>
        <begin position="94"/>
        <end position="113"/>
    </location>
</feature>
<dbReference type="Pfam" id="PF26440">
    <property type="entry name" value="DUF8108_M"/>
    <property type="match status" value="1"/>
</dbReference>
<accession>A0A8T4GBK7</accession>
<dbReference type="InterPro" id="IPR058963">
    <property type="entry name" value="DUF8108_M"/>
</dbReference>
<keyword evidence="7" id="KW-0648">Protein biosynthesis</keyword>
<feature type="domain" description="DZANK-type" evidence="3">
    <location>
        <begin position="21"/>
        <end position="69"/>
    </location>
</feature>
<dbReference type="EMBL" id="JAGGKQ010000002">
    <property type="protein sequence ID" value="MBP1921486.1"/>
    <property type="molecule type" value="Genomic_DNA"/>
</dbReference>
<evidence type="ECO:0000259" key="4">
    <source>
        <dbReference type="Pfam" id="PF26413"/>
    </source>
</evidence>
<keyword evidence="2" id="KW-0812">Transmembrane</keyword>
<feature type="domain" description="DUF8108" evidence="6">
    <location>
        <begin position="195"/>
        <end position="250"/>
    </location>
</feature>
<comment type="caution">
    <text evidence="7">The sequence shown here is derived from an EMBL/GenBank/DDBJ whole genome shotgun (WGS) entry which is preliminary data.</text>
</comment>
<dbReference type="GO" id="GO:0003746">
    <property type="term" value="F:translation elongation factor activity"/>
    <property type="evidence" value="ECO:0007669"/>
    <property type="project" value="UniProtKB-KW"/>
</dbReference>
<dbReference type="Pfam" id="PF26438">
    <property type="entry name" value="DUF8108_N"/>
    <property type="match status" value="1"/>
</dbReference>
<feature type="domain" description="DUF8108" evidence="5">
    <location>
        <begin position="114"/>
        <end position="181"/>
    </location>
</feature>
<gene>
    <name evidence="7" type="ORF">J2751_000475</name>
</gene>